<evidence type="ECO:0000313" key="2">
    <source>
        <dbReference type="EMBL" id="WAR25358.1"/>
    </source>
</evidence>
<dbReference type="Pfam" id="PF24748">
    <property type="entry name" value="Galaxin_repeat"/>
    <property type="match status" value="1"/>
</dbReference>
<evidence type="ECO:0000313" key="3">
    <source>
        <dbReference type="Proteomes" id="UP001164746"/>
    </source>
</evidence>
<dbReference type="InterPro" id="IPR036465">
    <property type="entry name" value="vWFA_dom_sf"/>
</dbReference>
<dbReference type="PROSITE" id="PS50234">
    <property type="entry name" value="VWFA"/>
    <property type="match status" value="1"/>
</dbReference>
<dbReference type="PANTHER" id="PTHR24020:SF20">
    <property type="entry name" value="PH DOMAIN-CONTAINING PROTEIN"/>
    <property type="match status" value="1"/>
</dbReference>
<dbReference type="Proteomes" id="UP001164746">
    <property type="component" value="Chromosome 14"/>
</dbReference>
<accession>A0ABY7FWV4</accession>
<feature type="domain" description="VWFA" evidence="1">
    <location>
        <begin position="128"/>
        <end position="217"/>
    </location>
</feature>
<gene>
    <name evidence="2" type="ORF">MAR_011062</name>
</gene>
<dbReference type="Pfam" id="PF00092">
    <property type="entry name" value="VWA"/>
    <property type="match status" value="1"/>
</dbReference>
<dbReference type="PANTHER" id="PTHR24020">
    <property type="entry name" value="COLLAGEN ALPHA"/>
    <property type="match status" value="1"/>
</dbReference>
<name>A0ABY7FWV4_MYAAR</name>
<dbReference type="PRINTS" id="PR00453">
    <property type="entry name" value="VWFADOMAIN"/>
</dbReference>
<dbReference type="SUPFAM" id="SSF53300">
    <property type="entry name" value="vWA-like"/>
    <property type="match status" value="1"/>
</dbReference>
<reference evidence="2" key="1">
    <citation type="submission" date="2022-11" db="EMBL/GenBank/DDBJ databases">
        <title>Centuries of genome instability and evolution in soft-shell clam transmissible cancer (bioRxiv).</title>
        <authorList>
            <person name="Hart S.F.M."/>
            <person name="Yonemitsu M.A."/>
            <person name="Giersch R.M."/>
            <person name="Beal B.F."/>
            <person name="Arriagada G."/>
            <person name="Davis B.W."/>
            <person name="Ostrander E.A."/>
            <person name="Goff S.P."/>
            <person name="Metzger M.J."/>
        </authorList>
    </citation>
    <scope>NUCLEOTIDE SEQUENCE</scope>
    <source>
        <strain evidence="2">MELC-2E11</strain>
        <tissue evidence="2">Siphon/mantle</tissue>
    </source>
</reference>
<protein>
    <submittedName>
        <fullName evidence="2">MATN3-like protein</fullName>
    </submittedName>
</protein>
<dbReference type="InterPro" id="IPR002035">
    <property type="entry name" value="VWF_A"/>
</dbReference>
<dbReference type="EMBL" id="CP111025">
    <property type="protein sequence ID" value="WAR25358.1"/>
    <property type="molecule type" value="Genomic_DNA"/>
</dbReference>
<dbReference type="InterPro" id="IPR050525">
    <property type="entry name" value="ECM_Assembly_Org"/>
</dbReference>
<dbReference type="InterPro" id="IPR056601">
    <property type="entry name" value="Galaxin_dom"/>
</dbReference>
<sequence length="217" mass="23649">MLWPKIAGDFSDCCADKVFDVTEATCCNGVLFQAYGTNNVNGDCCSGQLYDRSCYLCNAGQVVPIAGFTPGEDMCCDGNVLPFVSNFSCCCGDQVIDAETHECCDGLVQPKATGSPRDCCDCGTTKLDLAFVLDSSDSVDRDTDWPKLLNFVDSFVQSMPKIDTGDVRVGVVTYRKEAKVEFYLDEFTTRATLQTAIMGILTITRSEYVKTSTSTDF</sequence>
<proteinExistence type="predicted"/>
<dbReference type="CDD" id="cd01450">
    <property type="entry name" value="vWFA_subfamily_ECM"/>
    <property type="match status" value="1"/>
</dbReference>
<keyword evidence="3" id="KW-1185">Reference proteome</keyword>
<dbReference type="Gene3D" id="3.40.50.410">
    <property type="entry name" value="von Willebrand factor, type A domain"/>
    <property type="match status" value="1"/>
</dbReference>
<evidence type="ECO:0000259" key="1">
    <source>
        <dbReference type="PROSITE" id="PS50234"/>
    </source>
</evidence>
<organism evidence="2 3">
    <name type="scientific">Mya arenaria</name>
    <name type="common">Soft-shell clam</name>
    <dbReference type="NCBI Taxonomy" id="6604"/>
    <lineage>
        <taxon>Eukaryota</taxon>
        <taxon>Metazoa</taxon>
        <taxon>Spiralia</taxon>
        <taxon>Lophotrochozoa</taxon>
        <taxon>Mollusca</taxon>
        <taxon>Bivalvia</taxon>
        <taxon>Autobranchia</taxon>
        <taxon>Heteroconchia</taxon>
        <taxon>Euheterodonta</taxon>
        <taxon>Imparidentia</taxon>
        <taxon>Neoheterodontei</taxon>
        <taxon>Myida</taxon>
        <taxon>Myoidea</taxon>
        <taxon>Myidae</taxon>
        <taxon>Mya</taxon>
    </lineage>
</organism>